<gene>
    <name evidence="5" type="ORF">NK125_07195</name>
</gene>
<dbReference type="EMBL" id="JAMZFW010000008">
    <property type="protein sequence ID" value="MCP1102197.1"/>
    <property type="molecule type" value="Genomic_DNA"/>
</dbReference>
<dbReference type="SUPFAM" id="SSF55931">
    <property type="entry name" value="Glutamine synthetase/guanido kinase"/>
    <property type="match status" value="1"/>
</dbReference>
<dbReference type="Pfam" id="PF12437">
    <property type="entry name" value="GSIII_N"/>
    <property type="match status" value="1"/>
</dbReference>
<feature type="domain" description="GS beta-grasp" evidence="3">
    <location>
        <begin position="65"/>
        <end position="159"/>
    </location>
</feature>
<evidence type="ECO:0000256" key="2">
    <source>
        <dbReference type="RuleBase" id="RU000384"/>
    </source>
</evidence>
<evidence type="ECO:0000256" key="1">
    <source>
        <dbReference type="PROSITE-ProRule" id="PRU01330"/>
    </source>
</evidence>
<dbReference type="InterPro" id="IPR052725">
    <property type="entry name" value="GS_Type-3"/>
</dbReference>
<dbReference type="InterPro" id="IPR014746">
    <property type="entry name" value="Gln_synth/guanido_kin_cat_dom"/>
</dbReference>
<dbReference type="PROSITE" id="PS00181">
    <property type="entry name" value="GLNA_ATP"/>
    <property type="match status" value="1"/>
</dbReference>
<evidence type="ECO:0000313" key="6">
    <source>
        <dbReference type="Proteomes" id="UP001523566"/>
    </source>
</evidence>
<name>A0ABT1EB89_9FIRM</name>
<comment type="similarity">
    <text evidence="1 2">Belongs to the glutamine synthetase family.</text>
</comment>
<sequence>MSEAINVAEIFGQDVFNETVMQERLPKKIYKELKKTVEEGKELDLEIADVIAHEMKEWAIDKGATHYTHWFQPLTGVTAEKHDSFISAPLDSGKVLMSFSGKELIKGEPDASSFPSGGLRATFEARGYTAWDATSPAFVRHDSAGATLCIPTAFCSYTGEALDQKTPLLRSMEAINTQALRLVRLFGNMTAKKVTPSVGPEQEYFLVDADKFRQRKDLIYTGRTLFGAMPPKGQELDDHYFGTIKRRVAAFMKDLNVELWKLGVSAKTQHNEVAPAQHELAPIYAKVNVAVDHNQIIMQTLKRVAGQHNLKCLLHEKPFAGVNGSGKHNNWSLTTDDGKNLLEPGKTPHENIQFLLVLACILRAVDKHAALLRESAADPGNDHRLGANEAPPAIISVFLGEQLEDVVCQLVDTGEATTCKKGGKLETGVKTLPNLAKDATDRNRTSPFAFTGNKFEFRMVGSRDSIASPNTVINTIVAETFCDACDLLEKSEDFEKAVHDLIKDYMTEHQRIIFNGNGYSDEWVEEAERRGLPNIRSMVGAIPALVTDETVNLFERFKVFTRAELESRAEIKYENYAKAINIEARTMIDMASKQLIPAIMKYTKTLAETVIAVKEVGVSAQVQLAHLEEVSQLLEEAEKALNILWNVTEKASAMEEGQEQANYYHDSVIPAMEALRAPIDKLEMKVDKEAWPMPSYGDLLFEV</sequence>
<dbReference type="InterPro" id="IPR027303">
    <property type="entry name" value="Gln_synth_gly_rich_site"/>
</dbReference>
<dbReference type="PANTHER" id="PTHR42974:SF1">
    <property type="entry name" value="TYPE-3 GLUTAMINE SYNTHETASE"/>
    <property type="match status" value="1"/>
</dbReference>
<dbReference type="InterPro" id="IPR008146">
    <property type="entry name" value="Gln_synth_cat_dom"/>
</dbReference>
<dbReference type="RefSeq" id="WP_262065981.1">
    <property type="nucleotide sequence ID" value="NZ_JAMXOD010000008.1"/>
</dbReference>
<dbReference type="Gene3D" id="1.20.120.1560">
    <property type="match status" value="1"/>
</dbReference>
<accession>A0ABT1EB89</accession>
<evidence type="ECO:0000259" key="4">
    <source>
        <dbReference type="PROSITE" id="PS51987"/>
    </source>
</evidence>
<dbReference type="SMART" id="SM01230">
    <property type="entry name" value="Gln-synt_C"/>
    <property type="match status" value="1"/>
</dbReference>
<dbReference type="Proteomes" id="UP001523566">
    <property type="component" value="Unassembled WGS sequence"/>
</dbReference>
<protein>
    <submittedName>
        <fullName evidence="5">Glutamine synthetase III</fullName>
    </submittedName>
</protein>
<dbReference type="PROSITE" id="PS51987">
    <property type="entry name" value="GS_CATALYTIC"/>
    <property type="match status" value="1"/>
</dbReference>
<feature type="domain" description="GS catalytic" evidence="4">
    <location>
        <begin position="164"/>
        <end position="595"/>
    </location>
</feature>
<evidence type="ECO:0000259" key="3">
    <source>
        <dbReference type="PROSITE" id="PS51986"/>
    </source>
</evidence>
<evidence type="ECO:0000313" key="5">
    <source>
        <dbReference type="EMBL" id="MCP1102197.1"/>
    </source>
</evidence>
<dbReference type="PANTHER" id="PTHR42974">
    <property type="entry name" value="GLUTAMINE SYNTHETASE"/>
    <property type="match status" value="1"/>
</dbReference>
<dbReference type="Pfam" id="PF18318">
    <property type="entry name" value="Gln-synt_C-ter"/>
    <property type="match status" value="1"/>
</dbReference>
<proteinExistence type="inferred from homology"/>
<dbReference type="Pfam" id="PF00120">
    <property type="entry name" value="Gln-synt_C"/>
    <property type="match status" value="1"/>
</dbReference>
<dbReference type="InterPro" id="IPR022147">
    <property type="entry name" value="GSIII_N"/>
</dbReference>
<reference evidence="5 6" key="1">
    <citation type="journal article" date="2022" name="Genome Biol. Evol.">
        <title>Host diet, physiology and behaviors set the stage for Lachnospiraceae cladogenesis.</title>
        <authorList>
            <person name="Vera-Ponce De Leon A."/>
            <person name="Schneider M."/>
            <person name="Jahnes B.C."/>
            <person name="Sadowski V."/>
            <person name="Camuy-Velez L.A."/>
            <person name="Duan J."/>
            <person name="Sabree Z.L."/>
        </authorList>
    </citation>
    <scope>NUCLEOTIDE SEQUENCE [LARGE SCALE GENOMIC DNA]</scope>
    <source>
        <strain evidence="5 6">PAL113</strain>
    </source>
</reference>
<comment type="caution">
    <text evidence="5">The sequence shown here is derived from an EMBL/GenBank/DDBJ whole genome shotgun (WGS) entry which is preliminary data.</text>
</comment>
<dbReference type="Gene3D" id="3.30.590.10">
    <property type="entry name" value="Glutamine synthetase/guanido kinase, catalytic domain"/>
    <property type="match status" value="1"/>
</dbReference>
<keyword evidence="6" id="KW-1185">Reference proteome</keyword>
<dbReference type="InterPro" id="IPR008147">
    <property type="entry name" value="Gln_synt_N"/>
</dbReference>
<dbReference type="InterPro" id="IPR040577">
    <property type="entry name" value="Gln-synt_C"/>
</dbReference>
<dbReference type="PROSITE" id="PS51986">
    <property type="entry name" value="GS_BETA_GRASP"/>
    <property type="match status" value="1"/>
</dbReference>
<organism evidence="5 6">
    <name type="scientific">Aequitasia blattaphilus</name>
    <dbReference type="NCBI Taxonomy" id="2949332"/>
    <lineage>
        <taxon>Bacteria</taxon>
        <taxon>Bacillati</taxon>
        <taxon>Bacillota</taxon>
        <taxon>Clostridia</taxon>
        <taxon>Lachnospirales</taxon>
        <taxon>Lachnospiraceae</taxon>
        <taxon>Aequitasia</taxon>
    </lineage>
</organism>